<reference evidence="2" key="1">
    <citation type="submission" date="2020-07" db="EMBL/GenBank/DDBJ databases">
        <title>Complete genome sequencing of Clostridia bacterium strain 12CBH8.</title>
        <authorList>
            <person name="Sakamoto M."/>
            <person name="Murakami T."/>
            <person name="Mori H."/>
        </authorList>
    </citation>
    <scope>NUCLEOTIDE SEQUENCE [LARGE SCALE GENOMIC DNA]</scope>
    <source>
        <strain evidence="2">12CBH8</strain>
    </source>
</reference>
<dbReference type="InterPro" id="IPR009660">
    <property type="entry name" value="Phage_A500_Gp15"/>
</dbReference>
<sequence length="199" mass="23010">MISPLYLPLPTSISYRGRRYRLRPSFDRVLEVFDVYGKTDWDDEQKLQYVLWLLAPGAKRLSLEDKAKLLEQLYQLLLDTHNKIPSGSKSIDFLQDAPYIYAGFRQAYGIDLYDVQGTLHWIKFLSLFRALPEDTRIMEIVDIRTRPLPKPNKHNGEEIRALLKAKEAYKLTITQAERDAQLIKGLRSMASVLEGMAHG</sequence>
<evidence type="ECO:0000313" key="1">
    <source>
        <dbReference type="EMBL" id="BCI60719.1"/>
    </source>
</evidence>
<accession>A0A7I8D5I7</accession>
<keyword evidence="2" id="KW-1185">Reference proteome</keyword>
<name>A0A7I8D5I7_9FIRM</name>
<dbReference type="Pfam" id="PF06854">
    <property type="entry name" value="Phage_Gp15"/>
    <property type="match status" value="1"/>
</dbReference>
<dbReference type="KEGG" id="sman:C12CBH8_13580"/>
<organism evidence="1 2">
    <name type="scientific">Solibaculum mannosilyticum</name>
    <dbReference type="NCBI Taxonomy" id="2780922"/>
    <lineage>
        <taxon>Bacteria</taxon>
        <taxon>Bacillati</taxon>
        <taxon>Bacillota</taxon>
        <taxon>Clostridia</taxon>
        <taxon>Eubacteriales</taxon>
        <taxon>Oscillospiraceae</taxon>
        <taxon>Solibaculum</taxon>
    </lineage>
</organism>
<proteinExistence type="predicted"/>
<gene>
    <name evidence="1" type="ORF">C12CBH8_13580</name>
</gene>
<protein>
    <recommendedName>
        <fullName evidence="3">Bacteriophage Gp15 protein</fullName>
    </recommendedName>
</protein>
<dbReference type="RefSeq" id="WP_215532855.1">
    <property type="nucleotide sequence ID" value="NZ_AP023321.1"/>
</dbReference>
<dbReference type="AlphaFoldDB" id="A0A7I8D5I7"/>
<dbReference type="EMBL" id="AP023321">
    <property type="protein sequence ID" value="BCI60719.1"/>
    <property type="molecule type" value="Genomic_DNA"/>
</dbReference>
<evidence type="ECO:0008006" key="3">
    <source>
        <dbReference type="Google" id="ProtNLM"/>
    </source>
</evidence>
<dbReference type="Proteomes" id="UP000593890">
    <property type="component" value="Chromosome"/>
</dbReference>
<evidence type="ECO:0000313" key="2">
    <source>
        <dbReference type="Proteomes" id="UP000593890"/>
    </source>
</evidence>